<dbReference type="PROSITE" id="PS50877">
    <property type="entry name" value="GOLOCO"/>
    <property type="match status" value="4"/>
</dbReference>
<dbReference type="STRING" id="6290.A0A158QNA5"/>
<comment type="subcellular location">
    <subcellularLocation>
        <location evidence="2">Cytoplasm</location>
    </subcellularLocation>
    <subcellularLocation>
        <location evidence="1">Membrane</location>
    </subcellularLocation>
</comment>
<keyword evidence="8" id="KW-0472">Membrane</keyword>
<dbReference type="GO" id="GO:0005092">
    <property type="term" value="F:GDP-dissociation inhibitor activity"/>
    <property type="evidence" value="ECO:0007669"/>
    <property type="project" value="TreeGrafter"/>
</dbReference>
<keyword evidence="5" id="KW-0597">Phosphoprotein</keyword>
<organism evidence="11">
    <name type="scientific">Haemonchus placei</name>
    <name type="common">Barber's pole worm</name>
    <dbReference type="NCBI Taxonomy" id="6290"/>
    <lineage>
        <taxon>Eukaryota</taxon>
        <taxon>Metazoa</taxon>
        <taxon>Ecdysozoa</taxon>
        <taxon>Nematoda</taxon>
        <taxon>Chromadorea</taxon>
        <taxon>Rhabditida</taxon>
        <taxon>Rhabditina</taxon>
        <taxon>Rhabditomorpha</taxon>
        <taxon>Strongyloidea</taxon>
        <taxon>Trichostrongylidae</taxon>
        <taxon>Haemonchus</taxon>
    </lineage>
</organism>
<evidence type="ECO:0000256" key="5">
    <source>
        <dbReference type="ARBA" id="ARBA00022553"/>
    </source>
</evidence>
<evidence type="ECO:0000256" key="1">
    <source>
        <dbReference type="ARBA" id="ARBA00004370"/>
    </source>
</evidence>
<dbReference type="AlphaFoldDB" id="A0A158QNA5"/>
<reference evidence="9 10" key="2">
    <citation type="submission" date="2018-11" db="EMBL/GenBank/DDBJ databases">
        <authorList>
            <consortium name="Pathogen Informatics"/>
        </authorList>
    </citation>
    <scope>NUCLEOTIDE SEQUENCE [LARGE SCALE GENOMIC DNA]</scope>
    <source>
        <strain evidence="9 10">MHpl1</strain>
    </source>
</reference>
<keyword evidence="7" id="KW-0802">TPR repeat</keyword>
<dbReference type="InterPro" id="IPR011990">
    <property type="entry name" value="TPR-like_helical_dom_sf"/>
</dbReference>
<evidence type="ECO:0000313" key="9">
    <source>
        <dbReference type="EMBL" id="VDO39000.1"/>
    </source>
</evidence>
<dbReference type="Pfam" id="PF02188">
    <property type="entry name" value="GoLoco"/>
    <property type="match status" value="3"/>
</dbReference>
<dbReference type="Proteomes" id="UP000268014">
    <property type="component" value="Unassembled WGS sequence"/>
</dbReference>
<gene>
    <name evidence="9" type="ORF">HPLM_LOCUS10019</name>
</gene>
<dbReference type="InterPro" id="IPR052386">
    <property type="entry name" value="GPSM"/>
</dbReference>
<evidence type="ECO:0000256" key="4">
    <source>
        <dbReference type="ARBA" id="ARBA00022490"/>
    </source>
</evidence>
<accession>A0A158QNA5</accession>
<dbReference type="GO" id="GO:0016020">
    <property type="term" value="C:membrane"/>
    <property type="evidence" value="ECO:0007669"/>
    <property type="project" value="UniProtKB-SubCell"/>
</dbReference>
<evidence type="ECO:0000313" key="11">
    <source>
        <dbReference type="WBParaSite" id="HPLM_0001002701-mRNA-1"/>
    </source>
</evidence>
<dbReference type="GO" id="GO:0001965">
    <property type="term" value="F:G-protein alpha-subunit binding"/>
    <property type="evidence" value="ECO:0007669"/>
    <property type="project" value="TreeGrafter"/>
</dbReference>
<keyword evidence="10" id="KW-1185">Reference proteome</keyword>
<keyword evidence="4" id="KW-0963">Cytoplasm</keyword>
<sequence>MRDECMVSTAQESMRNLIEKNIQEFNIDDGYLRFDSSEDPEPQTHFCWASNLEFTNADDAFFEFLSRMQSARLDEQRCDLSILASRPITGRRQTDSLMTTQNEAPEALIDLLMNAQGRRMDEQRATLLPGLNNQEQAHELIEKLGSATGEGSDSRIDDTLIDMLMRAQSHRMNEQRSELASDRKNTVDADLSAVTTPQDDVSALVMRMQSCRFEEQRAYLRTESNE</sequence>
<dbReference type="OrthoDB" id="286233at2759"/>
<reference evidence="11" key="1">
    <citation type="submission" date="2016-04" db="UniProtKB">
        <authorList>
            <consortium name="WormBaseParasite"/>
        </authorList>
    </citation>
    <scope>IDENTIFICATION</scope>
</reference>
<proteinExistence type="predicted"/>
<evidence type="ECO:0000256" key="8">
    <source>
        <dbReference type="ARBA" id="ARBA00023136"/>
    </source>
</evidence>
<dbReference type="WBParaSite" id="HPLM_0001002701-mRNA-1">
    <property type="protein sequence ID" value="HPLM_0001002701-mRNA-1"/>
    <property type="gene ID" value="HPLM_0001002701"/>
</dbReference>
<protein>
    <submittedName>
        <fullName evidence="11">STI1 domain-containing protein</fullName>
    </submittedName>
</protein>
<name>A0A158QNA5_HAEPC</name>
<evidence type="ECO:0000256" key="2">
    <source>
        <dbReference type="ARBA" id="ARBA00004496"/>
    </source>
</evidence>
<dbReference type="EMBL" id="UZAF01017196">
    <property type="protein sequence ID" value="VDO39000.1"/>
    <property type="molecule type" value="Genomic_DNA"/>
</dbReference>
<dbReference type="GO" id="GO:0005938">
    <property type="term" value="C:cell cortex"/>
    <property type="evidence" value="ECO:0007669"/>
    <property type="project" value="TreeGrafter"/>
</dbReference>
<evidence type="ECO:0000256" key="7">
    <source>
        <dbReference type="ARBA" id="ARBA00022803"/>
    </source>
</evidence>
<dbReference type="PANTHER" id="PTHR45954:SF1">
    <property type="entry name" value="LD33695P"/>
    <property type="match status" value="1"/>
</dbReference>
<dbReference type="OMA" id="THFCWAS"/>
<dbReference type="GO" id="GO:0000132">
    <property type="term" value="P:establishment of mitotic spindle orientation"/>
    <property type="evidence" value="ECO:0007669"/>
    <property type="project" value="TreeGrafter"/>
</dbReference>
<dbReference type="PANTHER" id="PTHR45954">
    <property type="entry name" value="LD33695P"/>
    <property type="match status" value="1"/>
</dbReference>
<evidence type="ECO:0000313" key="10">
    <source>
        <dbReference type="Proteomes" id="UP000268014"/>
    </source>
</evidence>
<keyword evidence="3" id="KW-1003">Cell membrane</keyword>
<keyword evidence="6" id="KW-0677">Repeat</keyword>
<dbReference type="Gene3D" id="1.25.40.10">
    <property type="entry name" value="Tetratricopeptide repeat domain"/>
    <property type="match status" value="2"/>
</dbReference>
<evidence type="ECO:0000256" key="3">
    <source>
        <dbReference type="ARBA" id="ARBA00022475"/>
    </source>
</evidence>
<dbReference type="InterPro" id="IPR003109">
    <property type="entry name" value="GoLoco_motif"/>
</dbReference>
<evidence type="ECO:0000256" key="6">
    <source>
        <dbReference type="ARBA" id="ARBA00022737"/>
    </source>
</evidence>
<dbReference type="SMART" id="SM00390">
    <property type="entry name" value="GoLoco"/>
    <property type="match status" value="4"/>
</dbReference>